<gene>
    <name evidence="1" type="ORF">E9232_003181</name>
</gene>
<comment type="caution">
    <text evidence="1">The sequence shown here is derived from an EMBL/GenBank/DDBJ whole genome shotgun (WGS) entry which is preliminary data.</text>
</comment>
<evidence type="ECO:0000313" key="2">
    <source>
        <dbReference type="Proteomes" id="UP001262410"/>
    </source>
</evidence>
<dbReference type="EMBL" id="JAVDPW010000005">
    <property type="protein sequence ID" value="MDR6290655.1"/>
    <property type="molecule type" value="Genomic_DNA"/>
</dbReference>
<dbReference type="Proteomes" id="UP001262410">
    <property type="component" value="Unassembled WGS sequence"/>
</dbReference>
<organism evidence="1 2">
    <name type="scientific">Inquilinus ginsengisoli</name>
    <dbReference type="NCBI Taxonomy" id="363840"/>
    <lineage>
        <taxon>Bacteria</taxon>
        <taxon>Pseudomonadati</taxon>
        <taxon>Pseudomonadota</taxon>
        <taxon>Alphaproteobacteria</taxon>
        <taxon>Rhodospirillales</taxon>
        <taxon>Rhodospirillaceae</taxon>
        <taxon>Inquilinus</taxon>
    </lineage>
</organism>
<proteinExistence type="predicted"/>
<sequence>MSDSSPARRPAGTALYVVMGFAPGRGRRQAGWQRLPDQGFASQRLAEDHAARLIERGRATGTVVARQMLSADADAEDEPVILTRRGDLPEDLLDA</sequence>
<reference evidence="1 2" key="1">
    <citation type="submission" date="2023-07" db="EMBL/GenBank/DDBJ databases">
        <title>Sorghum-associated microbial communities from plants grown in Nebraska, USA.</title>
        <authorList>
            <person name="Schachtman D."/>
        </authorList>
    </citation>
    <scope>NUCLEOTIDE SEQUENCE [LARGE SCALE GENOMIC DNA]</scope>
    <source>
        <strain evidence="1 2">584</strain>
    </source>
</reference>
<keyword evidence="2" id="KW-1185">Reference proteome</keyword>
<dbReference type="RefSeq" id="WP_309795227.1">
    <property type="nucleotide sequence ID" value="NZ_JAVDPW010000005.1"/>
</dbReference>
<protein>
    <submittedName>
        <fullName evidence="1">Uncharacterized protein</fullName>
    </submittedName>
</protein>
<name>A0ABU1JSU8_9PROT</name>
<accession>A0ABU1JSU8</accession>
<evidence type="ECO:0000313" key="1">
    <source>
        <dbReference type="EMBL" id="MDR6290655.1"/>
    </source>
</evidence>